<accession>A0A316E9Z4</accession>
<dbReference type="EMBL" id="QGGO01000008">
    <property type="protein sequence ID" value="PWK27217.1"/>
    <property type="molecule type" value="Genomic_DNA"/>
</dbReference>
<sequence>MNKLPVNVSESDFEIYILPHLTHKIGHNRLKVSYHYIFNTILYVLKSGCSWRTLKPDNQLVTWQNIYYHYAKWSKDDSFKRLFESSTSIISDKLALECLQLDGTHTPSKKGRPPLRVKMLNGNVGKEQKL</sequence>
<dbReference type="InterPro" id="IPR025161">
    <property type="entry name" value="IS402-like_dom"/>
</dbReference>
<evidence type="ECO:0000259" key="1">
    <source>
        <dbReference type="Pfam" id="PF13340"/>
    </source>
</evidence>
<reference evidence="2 3" key="1">
    <citation type="submission" date="2018-05" db="EMBL/GenBank/DDBJ databases">
        <title>Genomic Encyclopedia of Archaeal and Bacterial Type Strains, Phase II (KMG-II): from individual species to whole genera.</title>
        <authorList>
            <person name="Goeker M."/>
        </authorList>
    </citation>
    <scope>NUCLEOTIDE SEQUENCE [LARGE SCALE GENOMIC DNA]</scope>
    <source>
        <strain evidence="2 3">DSM 22214</strain>
    </source>
</reference>
<dbReference type="RefSeq" id="WP_109742778.1">
    <property type="nucleotide sequence ID" value="NZ_QGGO01000008.1"/>
</dbReference>
<protein>
    <submittedName>
        <fullName evidence="2">Putative transposase of IS4/5 family DUF4096</fullName>
    </submittedName>
</protein>
<dbReference type="Pfam" id="PF13340">
    <property type="entry name" value="DUF4096"/>
    <property type="match status" value="1"/>
</dbReference>
<keyword evidence="3" id="KW-1185">Reference proteome</keyword>
<proteinExistence type="predicted"/>
<evidence type="ECO:0000313" key="3">
    <source>
        <dbReference type="Proteomes" id="UP000245489"/>
    </source>
</evidence>
<comment type="caution">
    <text evidence="2">The sequence shown here is derived from an EMBL/GenBank/DDBJ whole genome shotgun (WGS) entry which is preliminary data.</text>
</comment>
<evidence type="ECO:0000313" key="2">
    <source>
        <dbReference type="EMBL" id="PWK27217.1"/>
    </source>
</evidence>
<dbReference type="Proteomes" id="UP000245489">
    <property type="component" value="Unassembled WGS sequence"/>
</dbReference>
<dbReference type="AlphaFoldDB" id="A0A316E9Z4"/>
<organism evidence="2 3">
    <name type="scientific">Arcicella aurantiaca</name>
    <dbReference type="NCBI Taxonomy" id="591202"/>
    <lineage>
        <taxon>Bacteria</taxon>
        <taxon>Pseudomonadati</taxon>
        <taxon>Bacteroidota</taxon>
        <taxon>Cytophagia</taxon>
        <taxon>Cytophagales</taxon>
        <taxon>Flectobacillaceae</taxon>
        <taxon>Arcicella</taxon>
    </lineage>
</organism>
<feature type="domain" description="Insertion element IS402-like" evidence="1">
    <location>
        <begin position="20"/>
        <end position="83"/>
    </location>
</feature>
<gene>
    <name evidence="2" type="ORF">LV89_02034</name>
</gene>
<dbReference type="OrthoDB" id="1270539at2"/>
<name>A0A316E9Z4_9BACT</name>